<evidence type="ECO:0000256" key="2">
    <source>
        <dbReference type="ARBA" id="ARBA00025783"/>
    </source>
</evidence>
<dbReference type="InterPro" id="IPR019012">
    <property type="entry name" value="RNA_cap_Gua-N2-MeTrfase"/>
</dbReference>
<evidence type="ECO:0000256" key="3">
    <source>
        <dbReference type="ARBA" id="ARBA00047418"/>
    </source>
</evidence>
<evidence type="ECO:0000256" key="4">
    <source>
        <dbReference type="ARBA" id="ARBA00048740"/>
    </source>
</evidence>
<dbReference type="InterPro" id="IPR029063">
    <property type="entry name" value="SAM-dependent_MTases_sf"/>
</dbReference>
<sequence>EGWFSVTPERIAEHIALRVDQSFCRAQLVIDAFCGVGGNAIQFALTGKRGTHSGHLSPLTFTTAEIFRLSKMISDNIVYFLPRNADMDQVASLAGPGGKVEVEQNFLNNKLKTVTAYFGGLIA</sequence>
<evidence type="ECO:0000256" key="5">
    <source>
        <dbReference type="ARBA" id="ARBA00048763"/>
    </source>
</evidence>
<proteinExistence type="inferred from homology"/>
<dbReference type="KEGG" id="tng:GSTEN00002470G001"/>
<dbReference type="OrthoDB" id="194443at2759"/>
<feature type="non-terminal residue" evidence="8">
    <location>
        <position position="123"/>
    </location>
</feature>
<comment type="similarity">
    <text evidence="2">Belongs to the methyltransferase superfamily. Trimethylguanosine synthase family.</text>
</comment>
<evidence type="ECO:0000313" key="8">
    <source>
        <dbReference type="EMBL" id="CAF88844.1"/>
    </source>
</evidence>
<organism evidence="8">
    <name type="scientific">Tetraodon nigroviridis</name>
    <name type="common">Spotted green pufferfish</name>
    <name type="synonym">Chelonodon nigroviridis</name>
    <dbReference type="NCBI Taxonomy" id="99883"/>
    <lineage>
        <taxon>Eukaryota</taxon>
        <taxon>Metazoa</taxon>
        <taxon>Chordata</taxon>
        <taxon>Craniata</taxon>
        <taxon>Vertebrata</taxon>
        <taxon>Euteleostomi</taxon>
        <taxon>Actinopterygii</taxon>
        <taxon>Neopterygii</taxon>
        <taxon>Teleostei</taxon>
        <taxon>Neoteleostei</taxon>
        <taxon>Acanthomorphata</taxon>
        <taxon>Eupercaria</taxon>
        <taxon>Tetraodontiformes</taxon>
        <taxon>Tetradontoidea</taxon>
        <taxon>Tetraodontidae</taxon>
        <taxon>Tetraodon</taxon>
    </lineage>
</organism>
<protein>
    <recommendedName>
        <fullName evidence="1">Trimethylguanosine synthase</fullName>
    </recommendedName>
    <alternativeName>
        <fullName evidence="7">Cap-specific guanine-N(2) methyltransferase</fullName>
    </alternativeName>
</protein>
<reference evidence="8" key="1">
    <citation type="journal article" date="2004" name="Nature">
        <title>Genome duplication in the teleost fish Tetraodon nigroviridis reveals the early vertebrate proto-karyotype.</title>
        <authorList>
            <person name="Jaillon O."/>
            <person name="Aury J.-M."/>
            <person name="Brunet F."/>
            <person name="Petit J.-L."/>
            <person name="Stange-Thomann N."/>
            <person name="Mauceli E."/>
            <person name="Bouneau L."/>
            <person name="Fischer C."/>
            <person name="Ozouf-Costaz C."/>
            <person name="Bernot A."/>
            <person name="Nicaud S."/>
            <person name="Jaffe D."/>
            <person name="Fisher S."/>
            <person name="Lutfalla G."/>
            <person name="Dossat C."/>
            <person name="Segurens B."/>
            <person name="Dasilva C."/>
            <person name="Salanoubat M."/>
            <person name="Levy M."/>
            <person name="Boudet N."/>
            <person name="Castellano S."/>
            <person name="Anthouard V."/>
            <person name="Jubin C."/>
            <person name="Castelli V."/>
            <person name="Katinka M."/>
            <person name="Vacherie B."/>
            <person name="Biemont C."/>
            <person name="Skalli Z."/>
            <person name="Cattolico L."/>
            <person name="Poulain J."/>
            <person name="De Berardinis V."/>
            <person name="Cruaud C."/>
            <person name="Duprat S."/>
            <person name="Brottier P."/>
            <person name="Coutanceau J.-P."/>
            <person name="Gouzy J."/>
            <person name="Parra G."/>
            <person name="Lardier G."/>
            <person name="Chapple C."/>
            <person name="McKernan K.J."/>
            <person name="McEwan P."/>
            <person name="Bosak S."/>
            <person name="Kellis M."/>
            <person name="Volff J.-N."/>
            <person name="Guigo R."/>
            <person name="Zody M.C."/>
            <person name="Mesirov J."/>
            <person name="Lindblad-Toh K."/>
            <person name="Birren B."/>
            <person name="Nusbaum C."/>
            <person name="Kahn D."/>
            <person name="Robinson-Rechavi M."/>
            <person name="Laudet V."/>
            <person name="Schachter V."/>
            <person name="Quetier F."/>
            <person name="Saurin W."/>
            <person name="Scarpelli C."/>
            <person name="Wincker P."/>
            <person name="Lander E.S."/>
            <person name="Weissenbach J."/>
            <person name="Roest Crollius H."/>
        </authorList>
    </citation>
    <scope>NUCLEOTIDE SEQUENCE [LARGE SCALE GENOMIC DNA]</scope>
</reference>
<dbReference type="Gene3D" id="3.40.50.150">
    <property type="entry name" value="Vaccinia Virus protein VP39"/>
    <property type="match status" value="2"/>
</dbReference>
<evidence type="ECO:0000256" key="6">
    <source>
        <dbReference type="ARBA" id="ARBA00049075"/>
    </source>
</evidence>
<comment type="catalytic activity">
    <reaction evidence="3">
        <text>a 5'-end (N(2),N(7)-dimethyl 5'-triphosphoguanosine)-ribonucleoside in snoRNA + S-adenosyl-L-methionine = a 5'-end (N(2),N(2),N(7)-trimethyl 5'-triphosphoguanosine)-ribonucleoside in snoRNA + S-adenosyl-L-homocysteine + H(+)</text>
        <dbReference type="Rhea" id="RHEA:78507"/>
        <dbReference type="Rhea" id="RHEA-COMP:19088"/>
        <dbReference type="Rhea" id="RHEA-COMP:19090"/>
        <dbReference type="ChEBI" id="CHEBI:15378"/>
        <dbReference type="ChEBI" id="CHEBI:57856"/>
        <dbReference type="ChEBI" id="CHEBI:59789"/>
        <dbReference type="ChEBI" id="CHEBI:167623"/>
        <dbReference type="ChEBI" id="CHEBI:172880"/>
    </reaction>
    <physiologicalReaction direction="left-to-right" evidence="3">
        <dbReference type="Rhea" id="RHEA:78508"/>
    </physiologicalReaction>
</comment>
<gene>
    <name evidence="8" type="ORF">GSTENG00002470001</name>
</gene>
<reference evidence="8" key="2">
    <citation type="submission" date="2004-02" db="EMBL/GenBank/DDBJ databases">
        <authorList>
            <consortium name="Genoscope"/>
            <consortium name="Whitehead Institute Centre for Genome Research"/>
        </authorList>
    </citation>
    <scope>NUCLEOTIDE SEQUENCE</scope>
</reference>
<comment type="catalytic activity">
    <reaction evidence="5">
        <text>a 5'-end (N(2),N(7)-dimethyl 5'-triphosphoguanosine)-ribonucleoside in snRNA + S-adenosyl-L-methionine = a 5'-end (N(2),N(2),N(7)-trimethyl 5'-triphosphoguanosine)-ribonucleoside in snRNA + S-adenosyl-L-homocysteine + H(+)</text>
        <dbReference type="Rhea" id="RHEA:78479"/>
        <dbReference type="Rhea" id="RHEA-COMP:19087"/>
        <dbReference type="Rhea" id="RHEA-COMP:19089"/>
        <dbReference type="ChEBI" id="CHEBI:15378"/>
        <dbReference type="ChEBI" id="CHEBI:57856"/>
        <dbReference type="ChEBI" id="CHEBI:59789"/>
        <dbReference type="ChEBI" id="CHEBI:167623"/>
        <dbReference type="ChEBI" id="CHEBI:172880"/>
    </reaction>
    <physiologicalReaction direction="left-to-right" evidence="5">
        <dbReference type="Rhea" id="RHEA:78480"/>
    </physiologicalReaction>
</comment>
<comment type="caution">
    <text evidence="8">The sequence shown here is derived from an EMBL/GenBank/DDBJ whole genome shotgun (WGS) entry which is preliminary data.</text>
</comment>
<accession>Q4TE38</accession>
<evidence type="ECO:0000256" key="7">
    <source>
        <dbReference type="ARBA" id="ARBA00049790"/>
    </source>
</evidence>
<dbReference type="PANTHER" id="PTHR14741:SF32">
    <property type="entry name" value="TRIMETHYLGUANOSINE SYNTHASE"/>
    <property type="match status" value="1"/>
</dbReference>
<feature type="non-terminal residue" evidence="8">
    <location>
        <position position="1"/>
    </location>
</feature>
<dbReference type="EMBL" id="CAAE01005820">
    <property type="protein sequence ID" value="CAF88844.1"/>
    <property type="molecule type" value="Genomic_DNA"/>
</dbReference>
<dbReference type="SUPFAM" id="SSF53335">
    <property type="entry name" value="S-adenosyl-L-methionine-dependent methyltransferases"/>
    <property type="match status" value="1"/>
</dbReference>
<dbReference type="GO" id="GO:0005634">
    <property type="term" value="C:nucleus"/>
    <property type="evidence" value="ECO:0007669"/>
    <property type="project" value="TreeGrafter"/>
</dbReference>
<comment type="catalytic activity">
    <reaction evidence="4">
        <text>a 5'-end (N(7)-methyl 5'-triphosphoguanosine)-ribonucleoside in snoRNA + S-adenosyl-L-methionine = a 5'-end (N(2),N(7)-dimethyl 5'-triphosphoguanosine)-ribonucleoside in snoRNA + S-adenosyl-L-homocysteine + H(+)</text>
        <dbReference type="Rhea" id="RHEA:78475"/>
        <dbReference type="Rhea" id="RHEA-COMP:19086"/>
        <dbReference type="Rhea" id="RHEA-COMP:19088"/>
        <dbReference type="ChEBI" id="CHEBI:15378"/>
        <dbReference type="ChEBI" id="CHEBI:57856"/>
        <dbReference type="ChEBI" id="CHEBI:59789"/>
        <dbReference type="ChEBI" id="CHEBI:156461"/>
        <dbReference type="ChEBI" id="CHEBI:172880"/>
    </reaction>
    <physiologicalReaction direction="left-to-right" evidence="4">
        <dbReference type="Rhea" id="RHEA:78476"/>
    </physiologicalReaction>
</comment>
<dbReference type="AlphaFoldDB" id="Q4TE38"/>
<dbReference type="GO" id="GO:0071164">
    <property type="term" value="F:RNA cap trimethylguanosine synthase activity"/>
    <property type="evidence" value="ECO:0007669"/>
    <property type="project" value="TreeGrafter"/>
</dbReference>
<dbReference type="PANTHER" id="PTHR14741">
    <property type="entry name" value="S-ADENOSYLMETHIONINE-DEPENDENT METHYLTRANSFERASE RELATED"/>
    <property type="match status" value="1"/>
</dbReference>
<evidence type="ECO:0000256" key="1">
    <source>
        <dbReference type="ARBA" id="ARBA00018517"/>
    </source>
</evidence>
<name>Q4TE38_TETNG</name>
<dbReference type="Pfam" id="PF09445">
    <property type="entry name" value="Methyltransf_15"/>
    <property type="match status" value="1"/>
</dbReference>
<comment type="catalytic activity">
    <reaction evidence="6">
        <text>a 5'-end (N(7)-methyl 5'-triphosphoguanosine)-ribonucleoside in snRNA + S-adenosyl-L-methionine = a 5'-end (N(2),N(7)-dimethyl 5'-triphosphoguanosine)-ribonucleoside in snRNA + S-adenosyl-L-homocysteine + H(+)</text>
        <dbReference type="Rhea" id="RHEA:78471"/>
        <dbReference type="Rhea" id="RHEA-COMP:19085"/>
        <dbReference type="Rhea" id="RHEA-COMP:19087"/>
        <dbReference type="ChEBI" id="CHEBI:15378"/>
        <dbReference type="ChEBI" id="CHEBI:57856"/>
        <dbReference type="ChEBI" id="CHEBI:59789"/>
        <dbReference type="ChEBI" id="CHEBI:156461"/>
        <dbReference type="ChEBI" id="CHEBI:172880"/>
    </reaction>
    <physiologicalReaction direction="left-to-right" evidence="6">
        <dbReference type="Rhea" id="RHEA:78472"/>
    </physiologicalReaction>
</comment>